<comment type="caution">
    <text evidence="4">The sequence shown here is derived from an EMBL/GenBank/DDBJ whole genome shotgun (WGS) entry which is preliminary data.</text>
</comment>
<evidence type="ECO:0000313" key="5">
    <source>
        <dbReference type="Proteomes" id="UP000317155"/>
    </source>
</evidence>
<dbReference type="NCBIfam" id="TIGR01905">
    <property type="entry name" value="paired_CXXCH_1"/>
    <property type="match status" value="2"/>
</dbReference>
<dbReference type="EMBL" id="VJVV01000002">
    <property type="protein sequence ID" value="TRO83269.1"/>
    <property type="molecule type" value="Genomic_DNA"/>
</dbReference>
<evidence type="ECO:0000313" key="4">
    <source>
        <dbReference type="EMBL" id="TRO83269.1"/>
    </source>
</evidence>
<sequence>MSNTSRHHARWLLRLLPVLLLLGACATGAIREKLLTLPTIEGATYVGEETCVECHEDKGASMAHNIHGRLADFEYMGGQKGCESCHGPGSLHVDGEGDTDKILNPATLTAEESAAICALCHTSGKLMDWTHSEHALVDLSCSDCHTMHGHEKPLKANLKQEDPALCYSCHQEQMAQSNFPSHHPIKEGKMNCSSCHNAHGELLTDERKNDLCLNCHSRYQGPFVFGHAPVEDDCTICHDPHGSVANNLLVQNEPFLCLQCHEGHFHILRQSNYDANPNDATLPSATANIVNVHGQEGFQTSFGTKCTTCHKTVHGSDYPSQPLSGHGLTR</sequence>
<name>A0A550JJ85_9BACT</name>
<accession>A0A550JJ85</accession>
<dbReference type="InterPro" id="IPR036280">
    <property type="entry name" value="Multihaem_cyt_sf"/>
</dbReference>
<protein>
    <submittedName>
        <fullName evidence="4">DmsE family decaheme c-type cytochrome</fullName>
    </submittedName>
</protein>
<proteinExistence type="predicted"/>
<evidence type="ECO:0000259" key="3">
    <source>
        <dbReference type="Pfam" id="PF22678"/>
    </source>
</evidence>
<gene>
    <name evidence="4" type="ORF">FL622_04080</name>
</gene>
<dbReference type="PANTHER" id="PTHR35038:SF6">
    <property type="entry name" value="SURFACE LOCALIZED DECAHEME CYTOCHROME C LIPOPROTEIN"/>
    <property type="match status" value="1"/>
</dbReference>
<feature type="domain" description="Doubled CXXCH motif" evidence="2">
    <location>
        <begin position="182"/>
        <end position="218"/>
    </location>
</feature>
<dbReference type="NCBIfam" id="NF041028">
    <property type="entry name" value="decahem_GSU2203"/>
    <property type="match status" value="1"/>
</dbReference>
<dbReference type="Gene3D" id="1.10.1130.10">
    <property type="entry name" value="Flavocytochrome C3, Chain A"/>
    <property type="match status" value="2"/>
</dbReference>
<dbReference type="AlphaFoldDB" id="A0A550JJ85"/>
<dbReference type="InterPro" id="IPR053875">
    <property type="entry name" value="Cytochrom_c_NrfB-like_dom"/>
</dbReference>
<dbReference type="Pfam" id="PF09699">
    <property type="entry name" value="Paired_CXXCH_1"/>
    <property type="match status" value="2"/>
</dbReference>
<feature type="domain" description="Doubled CXXCH motif" evidence="2">
    <location>
        <begin position="227"/>
        <end position="263"/>
    </location>
</feature>
<dbReference type="InterPro" id="IPR010177">
    <property type="entry name" value="Paired_CXXCH_1"/>
</dbReference>
<reference evidence="4 5" key="1">
    <citation type="submission" date="2019-07" db="EMBL/GenBank/DDBJ databases">
        <title>Insights of Desulfuromonas acetexigens electromicrobiology.</title>
        <authorList>
            <person name="Katuri K."/>
            <person name="Sapireddy V."/>
            <person name="Shaw D.R."/>
            <person name="Saikaly P."/>
        </authorList>
    </citation>
    <scope>NUCLEOTIDE SEQUENCE [LARGE SCALE GENOMIC DNA]</scope>
    <source>
        <strain evidence="4 5">2873</strain>
    </source>
</reference>
<keyword evidence="1" id="KW-0732">Signal</keyword>
<dbReference type="SUPFAM" id="SSF48695">
    <property type="entry name" value="Multiheme cytochromes"/>
    <property type="match status" value="2"/>
</dbReference>
<dbReference type="GO" id="GO:0016491">
    <property type="term" value="F:oxidoreductase activity"/>
    <property type="evidence" value="ECO:0007669"/>
    <property type="project" value="TreeGrafter"/>
</dbReference>
<dbReference type="Gene3D" id="1.10.287.3080">
    <property type="match status" value="1"/>
</dbReference>
<keyword evidence="5" id="KW-1185">Reference proteome</keyword>
<dbReference type="InterPro" id="IPR020015">
    <property type="entry name" value="Decahaem_cyt-c_DmsE"/>
</dbReference>
<dbReference type="NCBIfam" id="TIGR03508">
    <property type="entry name" value="decahem_SO"/>
    <property type="match status" value="1"/>
</dbReference>
<evidence type="ECO:0000256" key="1">
    <source>
        <dbReference type="ARBA" id="ARBA00022729"/>
    </source>
</evidence>
<dbReference type="InterPro" id="IPR051829">
    <property type="entry name" value="Multiheme_Cytochr_ET"/>
</dbReference>
<feature type="domain" description="Cytochrome c-type protein NrfB-like" evidence="3">
    <location>
        <begin position="82"/>
        <end position="166"/>
    </location>
</feature>
<evidence type="ECO:0000259" key="2">
    <source>
        <dbReference type="Pfam" id="PF09699"/>
    </source>
</evidence>
<dbReference type="Pfam" id="PF22678">
    <property type="entry name" value="Cytochrom_c_NrfB-like"/>
    <property type="match status" value="1"/>
</dbReference>
<dbReference type="PANTHER" id="PTHR35038">
    <property type="entry name" value="DISSIMILATORY SULFITE REDUCTASE SIRA"/>
    <property type="match status" value="1"/>
</dbReference>
<dbReference type="PROSITE" id="PS51257">
    <property type="entry name" value="PROKAR_LIPOPROTEIN"/>
    <property type="match status" value="1"/>
</dbReference>
<dbReference type="Proteomes" id="UP000317155">
    <property type="component" value="Unassembled WGS sequence"/>
</dbReference>
<dbReference type="OrthoDB" id="9783375at2"/>
<organism evidence="4 5">
    <name type="scientific">Trichloromonas acetexigens</name>
    <dbReference type="NCBI Taxonomy" id="38815"/>
    <lineage>
        <taxon>Bacteria</taxon>
        <taxon>Pseudomonadati</taxon>
        <taxon>Thermodesulfobacteriota</taxon>
        <taxon>Desulfuromonadia</taxon>
        <taxon>Desulfuromonadales</taxon>
        <taxon>Trichloromonadaceae</taxon>
        <taxon>Trichloromonas</taxon>
    </lineage>
</organism>
<dbReference type="RefSeq" id="WP_092056049.1">
    <property type="nucleotide sequence ID" value="NZ_FOJJ01000012.1"/>
</dbReference>